<dbReference type="Proteomes" id="UP000632273">
    <property type="component" value="Unassembled WGS sequence"/>
</dbReference>
<keyword evidence="2" id="KW-1185">Reference proteome</keyword>
<evidence type="ECO:0000313" key="2">
    <source>
        <dbReference type="Proteomes" id="UP000632273"/>
    </source>
</evidence>
<comment type="caution">
    <text evidence="1">The sequence shown here is derived from an EMBL/GenBank/DDBJ whole genome shotgun (WGS) entry which is preliminary data.</text>
</comment>
<proteinExistence type="predicted"/>
<dbReference type="EMBL" id="BMHT01000001">
    <property type="protein sequence ID" value="GGE97443.1"/>
    <property type="molecule type" value="Genomic_DNA"/>
</dbReference>
<dbReference type="RefSeq" id="WP_188810637.1">
    <property type="nucleotide sequence ID" value="NZ_BMHT01000001.1"/>
</dbReference>
<evidence type="ECO:0008006" key="3">
    <source>
        <dbReference type="Google" id="ProtNLM"/>
    </source>
</evidence>
<protein>
    <recommendedName>
        <fullName evidence="3">DUF3887 domain-containing protein</fullName>
    </recommendedName>
</protein>
<reference evidence="2" key="1">
    <citation type="journal article" date="2019" name="Int. J. Syst. Evol. Microbiol.">
        <title>The Global Catalogue of Microorganisms (GCM) 10K type strain sequencing project: providing services to taxonomists for standard genome sequencing and annotation.</title>
        <authorList>
            <consortium name="The Broad Institute Genomics Platform"/>
            <consortium name="The Broad Institute Genome Sequencing Center for Infectious Disease"/>
            <person name="Wu L."/>
            <person name="Ma J."/>
        </authorList>
    </citation>
    <scope>NUCLEOTIDE SEQUENCE [LARGE SCALE GENOMIC DNA]</scope>
    <source>
        <strain evidence="2">CGMCC 1.15197</strain>
    </source>
</reference>
<organism evidence="1 2">
    <name type="scientific">Hymenobacter cavernae</name>
    <dbReference type="NCBI Taxonomy" id="2044852"/>
    <lineage>
        <taxon>Bacteria</taxon>
        <taxon>Pseudomonadati</taxon>
        <taxon>Bacteroidota</taxon>
        <taxon>Cytophagia</taxon>
        <taxon>Cytophagales</taxon>
        <taxon>Hymenobacteraceae</taxon>
        <taxon>Hymenobacter</taxon>
    </lineage>
</organism>
<evidence type="ECO:0000313" key="1">
    <source>
        <dbReference type="EMBL" id="GGE97443.1"/>
    </source>
</evidence>
<sequence>MLGLTQVLSLVFLLKPCIAEPRVARPSQVQVARQFLLALLQKQYKQAYQLLAPEVSAAVTLRQFEASAQPLVEQGQRLGSSIALYKLGMRISDGPTTRYFYSFSFKSDTLQPKPRVLLDVSFRDSTATRILNFTLIPAPQRKQK</sequence>
<gene>
    <name evidence="1" type="ORF">GCM10011383_05210</name>
</gene>
<accession>A0ABQ1TKN9</accession>
<name>A0ABQ1TKN9_9BACT</name>